<dbReference type="EMBL" id="FONW01000012">
    <property type="protein sequence ID" value="SFF67836.1"/>
    <property type="molecule type" value="Genomic_DNA"/>
</dbReference>
<dbReference type="Gene3D" id="3.55.50.30">
    <property type="match status" value="1"/>
</dbReference>
<dbReference type="PANTHER" id="PTHR30273">
    <property type="entry name" value="PERIPLASMIC SIGNAL SENSOR AND SIGMA FACTOR ACTIVATOR FECR-RELATED"/>
    <property type="match status" value="1"/>
</dbReference>
<dbReference type="PIRSF" id="PIRSF018266">
    <property type="entry name" value="FecR"/>
    <property type="match status" value="1"/>
</dbReference>
<dbReference type="Pfam" id="PF16344">
    <property type="entry name" value="FecR_C"/>
    <property type="match status" value="1"/>
</dbReference>
<dbReference type="InterPro" id="IPR032508">
    <property type="entry name" value="FecR_C"/>
</dbReference>
<dbReference type="InterPro" id="IPR012373">
    <property type="entry name" value="Ferrdict_sens_TM"/>
</dbReference>
<proteinExistence type="predicted"/>
<evidence type="ECO:0000259" key="2">
    <source>
        <dbReference type="Pfam" id="PF04773"/>
    </source>
</evidence>
<dbReference type="Proteomes" id="UP000198964">
    <property type="component" value="Unassembled WGS sequence"/>
</dbReference>
<keyword evidence="1" id="KW-1133">Transmembrane helix</keyword>
<dbReference type="InterPro" id="IPR006860">
    <property type="entry name" value="FecR"/>
</dbReference>
<dbReference type="Gene3D" id="2.60.120.1440">
    <property type="match status" value="1"/>
</dbReference>
<organism evidence="4 5">
    <name type="scientific">Sunxiuqinia elliptica</name>
    <dbReference type="NCBI Taxonomy" id="655355"/>
    <lineage>
        <taxon>Bacteria</taxon>
        <taxon>Pseudomonadati</taxon>
        <taxon>Bacteroidota</taxon>
        <taxon>Bacteroidia</taxon>
        <taxon>Marinilabiliales</taxon>
        <taxon>Prolixibacteraceae</taxon>
        <taxon>Sunxiuqinia</taxon>
    </lineage>
</organism>
<evidence type="ECO:0000256" key="1">
    <source>
        <dbReference type="SAM" id="Phobius"/>
    </source>
</evidence>
<keyword evidence="1" id="KW-0812">Transmembrane</keyword>
<dbReference type="PANTHER" id="PTHR30273:SF2">
    <property type="entry name" value="PROTEIN FECR"/>
    <property type="match status" value="1"/>
</dbReference>
<reference evidence="4 5" key="1">
    <citation type="submission" date="2016-10" db="EMBL/GenBank/DDBJ databases">
        <authorList>
            <person name="de Groot N.N."/>
        </authorList>
    </citation>
    <scope>NUCLEOTIDE SEQUENCE [LARGE SCALE GENOMIC DNA]</scope>
    <source>
        <strain evidence="4 5">CGMCC 1.9156</strain>
    </source>
</reference>
<feature type="transmembrane region" description="Helical" evidence="1">
    <location>
        <begin position="90"/>
        <end position="110"/>
    </location>
</feature>
<keyword evidence="1" id="KW-0472">Membrane</keyword>
<gene>
    <name evidence="4" type="ORF">SAMN05216283_112114</name>
</gene>
<dbReference type="RefSeq" id="WP_093921250.1">
    <property type="nucleotide sequence ID" value="NZ_FONW01000012.1"/>
</dbReference>
<keyword evidence="5" id="KW-1185">Reference proteome</keyword>
<evidence type="ECO:0000313" key="5">
    <source>
        <dbReference type="Proteomes" id="UP000198964"/>
    </source>
</evidence>
<dbReference type="AlphaFoldDB" id="A0A1I2KSD8"/>
<name>A0A1I2KSD8_9BACT</name>
<evidence type="ECO:0000313" key="4">
    <source>
        <dbReference type="EMBL" id="SFF67836.1"/>
    </source>
</evidence>
<accession>A0A1I2KSD8</accession>
<dbReference type="Pfam" id="PF04773">
    <property type="entry name" value="FecR"/>
    <property type="match status" value="1"/>
</dbReference>
<protein>
    <submittedName>
        <fullName evidence="4">FecR family protein</fullName>
    </submittedName>
</protein>
<dbReference type="STRING" id="655355.SAMN05216283_112114"/>
<dbReference type="GO" id="GO:0016989">
    <property type="term" value="F:sigma factor antagonist activity"/>
    <property type="evidence" value="ECO:0007669"/>
    <property type="project" value="TreeGrafter"/>
</dbReference>
<sequence length="341" mass="39609">MSSKRDKITRFKSGRFSFNDYLSVASYFKNESLDDELKQLLKEDWEKAGGEGMSHEELELLLDQLHDQIQPEKPSVVSRWNRFRAQFARAAVWLLLPALLFGATLAYLGIKFYDDADSWAEIHSPIGARTKFHLPDGTEGWLNGGAVVKYPLDFKKREVEVSGEVWFDVVHDERKKFWVKTPFFDVEVLGTRFNVVAYENEKTAEVILEHGRVKVLCQASNSEIDLMPDQQLIYNKQTRKMEKKNIDSKAYTSWKDGLLIFRNVPMAELAKRLERKYNTEIVLHGDKLKALIFRATFQDESLEEICSMLASVAPIRYQVHKRASQFDGTFDRGRVEIWLRE</sequence>
<feature type="domain" description="FecR protein" evidence="2">
    <location>
        <begin position="122"/>
        <end position="214"/>
    </location>
</feature>
<evidence type="ECO:0000259" key="3">
    <source>
        <dbReference type="Pfam" id="PF16344"/>
    </source>
</evidence>
<feature type="domain" description="Protein FecR C-terminal" evidence="3">
    <location>
        <begin position="259"/>
        <end position="322"/>
    </location>
</feature>